<keyword evidence="2" id="KW-0732">Signal</keyword>
<evidence type="ECO:0000256" key="1">
    <source>
        <dbReference type="SAM" id="MobiDB-lite"/>
    </source>
</evidence>
<proteinExistence type="predicted"/>
<name>A0A7Y9RY49_9ACTN</name>
<comment type="caution">
    <text evidence="3">The sequence shown here is derived from an EMBL/GenBank/DDBJ whole genome shotgun (WGS) entry which is preliminary data.</text>
</comment>
<evidence type="ECO:0000256" key="2">
    <source>
        <dbReference type="SAM" id="SignalP"/>
    </source>
</evidence>
<dbReference type="PROSITE" id="PS51257">
    <property type="entry name" value="PROKAR_LIPOPROTEIN"/>
    <property type="match status" value="1"/>
</dbReference>
<dbReference type="AlphaFoldDB" id="A0A7Y9RY49"/>
<accession>A0A7Y9RY49</accession>
<keyword evidence="4" id="KW-1185">Reference proteome</keyword>
<gene>
    <name evidence="3" type="ORF">BJ989_003187</name>
</gene>
<evidence type="ECO:0000313" key="3">
    <source>
        <dbReference type="EMBL" id="NYG56883.1"/>
    </source>
</evidence>
<reference evidence="3 4" key="1">
    <citation type="submission" date="2020-07" db="EMBL/GenBank/DDBJ databases">
        <title>Sequencing the genomes of 1000 actinobacteria strains.</title>
        <authorList>
            <person name="Klenk H.-P."/>
        </authorList>
    </citation>
    <scope>NUCLEOTIDE SEQUENCE [LARGE SCALE GENOMIC DNA]</scope>
    <source>
        <strain evidence="3 4">DSM 24552</strain>
    </source>
</reference>
<dbReference type="EMBL" id="JACCAC010000001">
    <property type="protein sequence ID" value="NYG56883.1"/>
    <property type="molecule type" value="Genomic_DNA"/>
</dbReference>
<protein>
    <submittedName>
        <fullName evidence="3">Uncharacterized protein</fullName>
    </submittedName>
</protein>
<organism evidence="3 4">
    <name type="scientific">Nocardioides perillae</name>
    <dbReference type="NCBI Taxonomy" id="1119534"/>
    <lineage>
        <taxon>Bacteria</taxon>
        <taxon>Bacillati</taxon>
        <taxon>Actinomycetota</taxon>
        <taxon>Actinomycetes</taxon>
        <taxon>Propionibacteriales</taxon>
        <taxon>Nocardioidaceae</taxon>
        <taxon>Nocardioides</taxon>
    </lineage>
</organism>
<sequence length="225" mass="22399">MRPPKLLSAPALLLALTLLAACSGGGAVSAGDGAGDAAGDPPAGVTAEPSAVPTASPASEGVVSTRVAVYVMDRGDGPPELCLGAVAESWPPQCGGPQLVGWDWAGLDGAERQGPVRWGTYLVTGTWDGTALTVTDALPGMQVTTPPLPDPLADVPPLATPPSEAELARIAEEVSGLGGAQGAYPVEGRVLVDVTFDDGSLQAWADEQYGAGVVVVVSALAPVDA</sequence>
<feature type="region of interest" description="Disordered" evidence="1">
    <location>
        <begin position="30"/>
        <end position="58"/>
    </location>
</feature>
<feature type="signal peptide" evidence="2">
    <location>
        <begin position="1"/>
        <end position="20"/>
    </location>
</feature>
<feature type="chain" id="PRO_5039035472" evidence="2">
    <location>
        <begin position="21"/>
        <end position="225"/>
    </location>
</feature>
<dbReference type="RefSeq" id="WP_179519066.1">
    <property type="nucleotide sequence ID" value="NZ_JACCAC010000001.1"/>
</dbReference>
<dbReference type="Proteomes" id="UP000544110">
    <property type="component" value="Unassembled WGS sequence"/>
</dbReference>
<evidence type="ECO:0000313" key="4">
    <source>
        <dbReference type="Proteomes" id="UP000544110"/>
    </source>
</evidence>